<feature type="transmembrane region" description="Helical" evidence="7">
    <location>
        <begin position="20"/>
        <end position="38"/>
    </location>
</feature>
<dbReference type="PANTHER" id="PTHR43811">
    <property type="entry name" value="FKBP-TYPE PEPTIDYL-PROLYL CIS-TRANS ISOMERASE FKPA"/>
    <property type="match status" value="1"/>
</dbReference>
<gene>
    <name evidence="9" type="ORF">D6858_08965</name>
</gene>
<dbReference type="EMBL" id="RAHJ01000018">
    <property type="protein sequence ID" value="RJX68047.1"/>
    <property type="molecule type" value="Genomic_DNA"/>
</dbReference>
<keyword evidence="4 5" id="KW-0413">Isomerase</keyword>
<dbReference type="PANTHER" id="PTHR43811:SF19">
    <property type="entry name" value="39 KDA FK506-BINDING NUCLEAR PROTEIN"/>
    <property type="match status" value="1"/>
</dbReference>
<keyword evidence="3 5" id="KW-0697">Rotamase</keyword>
<evidence type="ECO:0000256" key="4">
    <source>
        <dbReference type="ARBA" id="ARBA00023235"/>
    </source>
</evidence>
<proteinExistence type="inferred from homology"/>
<sequence length="190" mass="19973">MTEITRVPLQPIAKGSLTKLWLGVIVAVLIAAGVAWAATPKGVSIDTLTAGSGPTPTAEDVVFVEYIGKLADGKEFDRSQPLPPVAKSIFPEGTPMTLAEGETIPGFREGLMKMQKGGHYVLHIPADKAYGATPPPGAPIPPNADLTFDIKVSEIMARADFERRIQAIQQMMQMQMQGQGGAAPGAGGPQ</sequence>
<evidence type="ECO:0000313" key="9">
    <source>
        <dbReference type="EMBL" id="RJX68047.1"/>
    </source>
</evidence>
<keyword evidence="7" id="KW-0472">Membrane</keyword>
<reference evidence="9 10" key="1">
    <citation type="submission" date="2018-09" db="EMBL/GenBank/DDBJ databases">
        <title>Altererythrobacter sp.Ery1 and Ery12, the genome sequencing of novel strains in genus Alterythrobacter.</title>
        <authorList>
            <person name="Cheng H."/>
            <person name="Wu Y.-H."/>
            <person name="Fang C."/>
            <person name="Xu X.-W."/>
        </authorList>
    </citation>
    <scope>NUCLEOTIDE SEQUENCE [LARGE SCALE GENOMIC DNA]</scope>
    <source>
        <strain evidence="9 10">Ery12</strain>
    </source>
</reference>
<evidence type="ECO:0000259" key="8">
    <source>
        <dbReference type="PROSITE" id="PS50059"/>
    </source>
</evidence>
<name>A0A419R249_9SPHN</name>
<evidence type="ECO:0000256" key="3">
    <source>
        <dbReference type="ARBA" id="ARBA00023110"/>
    </source>
</evidence>
<dbReference type="EC" id="5.2.1.8" evidence="6"/>
<dbReference type="GO" id="GO:0003755">
    <property type="term" value="F:peptidyl-prolyl cis-trans isomerase activity"/>
    <property type="evidence" value="ECO:0007669"/>
    <property type="project" value="UniProtKB-UniRule"/>
</dbReference>
<accession>A0A419R249</accession>
<evidence type="ECO:0000256" key="7">
    <source>
        <dbReference type="SAM" id="Phobius"/>
    </source>
</evidence>
<comment type="caution">
    <text evidence="9">The sequence shown here is derived from an EMBL/GenBank/DDBJ whole genome shotgun (WGS) entry which is preliminary data.</text>
</comment>
<protein>
    <recommendedName>
        <fullName evidence="6">Peptidyl-prolyl cis-trans isomerase</fullName>
        <ecNumber evidence="6">5.2.1.8</ecNumber>
    </recommendedName>
</protein>
<dbReference type="Proteomes" id="UP000284322">
    <property type="component" value="Unassembled WGS sequence"/>
</dbReference>
<evidence type="ECO:0000313" key="10">
    <source>
        <dbReference type="Proteomes" id="UP000284322"/>
    </source>
</evidence>
<dbReference type="PROSITE" id="PS50059">
    <property type="entry name" value="FKBP_PPIASE"/>
    <property type="match status" value="1"/>
</dbReference>
<organism evidence="9 10">
    <name type="scientific">Tsuneonella suprasediminis</name>
    <dbReference type="NCBI Taxonomy" id="2306996"/>
    <lineage>
        <taxon>Bacteria</taxon>
        <taxon>Pseudomonadati</taxon>
        <taxon>Pseudomonadota</taxon>
        <taxon>Alphaproteobacteria</taxon>
        <taxon>Sphingomonadales</taxon>
        <taxon>Erythrobacteraceae</taxon>
        <taxon>Tsuneonella</taxon>
    </lineage>
</organism>
<evidence type="ECO:0000256" key="6">
    <source>
        <dbReference type="RuleBase" id="RU003915"/>
    </source>
</evidence>
<dbReference type="AlphaFoldDB" id="A0A419R249"/>
<keyword evidence="10" id="KW-1185">Reference proteome</keyword>
<feature type="domain" description="PPIase FKBP-type" evidence="8">
    <location>
        <begin position="59"/>
        <end position="156"/>
    </location>
</feature>
<evidence type="ECO:0000256" key="2">
    <source>
        <dbReference type="ARBA" id="ARBA00006577"/>
    </source>
</evidence>
<dbReference type="RefSeq" id="WP_120109160.1">
    <property type="nucleotide sequence ID" value="NZ_RAHJ01000018.1"/>
</dbReference>
<comment type="catalytic activity">
    <reaction evidence="1 5 6">
        <text>[protein]-peptidylproline (omega=180) = [protein]-peptidylproline (omega=0)</text>
        <dbReference type="Rhea" id="RHEA:16237"/>
        <dbReference type="Rhea" id="RHEA-COMP:10747"/>
        <dbReference type="Rhea" id="RHEA-COMP:10748"/>
        <dbReference type="ChEBI" id="CHEBI:83833"/>
        <dbReference type="ChEBI" id="CHEBI:83834"/>
        <dbReference type="EC" id="5.2.1.8"/>
    </reaction>
</comment>
<dbReference type="OrthoDB" id="9812109at2"/>
<dbReference type="SUPFAM" id="SSF54534">
    <property type="entry name" value="FKBP-like"/>
    <property type="match status" value="1"/>
</dbReference>
<keyword evidence="7" id="KW-0812">Transmembrane</keyword>
<keyword evidence="7" id="KW-1133">Transmembrane helix</keyword>
<comment type="similarity">
    <text evidence="2 6">Belongs to the FKBP-type PPIase family.</text>
</comment>
<dbReference type="InterPro" id="IPR046357">
    <property type="entry name" value="PPIase_dom_sf"/>
</dbReference>
<dbReference type="Gene3D" id="3.10.50.40">
    <property type="match status" value="1"/>
</dbReference>
<evidence type="ECO:0000256" key="5">
    <source>
        <dbReference type="PROSITE-ProRule" id="PRU00277"/>
    </source>
</evidence>
<evidence type="ECO:0000256" key="1">
    <source>
        <dbReference type="ARBA" id="ARBA00000971"/>
    </source>
</evidence>
<dbReference type="InterPro" id="IPR001179">
    <property type="entry name" value="PPIase_FKBP_dom"/>
</dbReference>
<dbReference type="Pfam" id="PF00254">
    <property type="entry name" value="FKBP_C"/>
    <property type="match status" value="1"/>
</dbReference>